<dbReference type="SUPFAM" id="SSF55729">
    <property type="entry name" value="Acyl-CoA N-acyltransferases (Nat)"/>
    <property type="match status" value="1"/>
</dbReference>
<dbReference type="PROSITE" id="PS51186">
    <property type="entry name" value="GNAT"/>
    <property type="match status" value="1"/>
</dbReference>
<dbReference type="Proteomes" id="UP000029843">
    <property type="component" value="Unassembled WGS sequence"/>
</dbReference>
<accession>A0A099K7M2</accession>
<comment type="caution">
    <text evidence="2">The sequence shown here is derived from an EMBL/GenBank/DDBJ whole genome shotgun (WGS) entry which is preliminary data.</text>
</comment>
<dbReference type="EMBL" id="JQED01000056">
    <property type="protein sequence ID" value="KGJ86774.1"/>
    <property type="molecule type" value="Genomic_DNA"/>
</dbReference>
<gene>
    <name evidence="2" type="ORF">ND2E_0946</name>
</gene>
<reference evidence="2 3" key="1">
    <citation type="submission" date="2014-08" db="EMBL/GenBank/DDBJ databases">
        <title>Genomic and Phenotypic Diversity of Colwellia psychrerythraea strains from Disparate Marine Basins.</title>
        <authorList>
            <person name="Techtmann S.M."/>
            <person name="Stelling S.C."/>
            <person name="Utturkar S.M."/>
            <person name="Alshibli N."/>
            <person name="Harris A."/>
            <person name="Brown S.D."/>
            <person name="Hazen T.C."/>
        </authorList>
    </citation>
    <scope>NUCLEOTIDE SEQUENCE [LARGE SCALE GENOMIC DNA]</scope>
    <source>
        <strain evidence="2 3">ND2E</strain>
    </source>
</reference>
<dbReference type="Gene3D" id="3.40.630.30">
    <property type="match status" value="1"/>
</dbReference>
<feature type="domain" description="N-acetyltransferase" evidence="1">
    <location>
        <begin position="7"/>
        <end position="161"/>
    </location>
</feature>
<evidence type="ECO:0000313" key="3">
    <source>
        <dbReference type="Proteomes" id="UP000029843"/>
    </source>
</evidence>
<evidence type="ECO:0000259" key="1">
    <source>
        <dbReference type="PROSITE" id="PS51186"/>
    </source>
</evidence>
<proteinExistence type="predicted"/>
<evidence type="ECO:0000313" key="2">
    <source>
        <dbReference type="EMBL" id="KGJ86774.1"/>
    </source>
</evidence>
<name>A0A099K7M2_COLPS</name>
<sequence>MSEIEYVNFKHVNPDDFLLVVNDQTLRKHLIDHMHFDSVSIREWMNGKTQSESIPGCRVRAVFIDGVLAGWCGIQPDDNGFEIAIVISKQYWGFGISIFKTLMCWAKELGHKEIMFHLLETRPKYRFLKRKASKVQKTELWGRSFTTYFISVVEWNKQSNF</sequence>
<dbReference type="GO" id="GO:0016747">
    <property type="term" value="F:acyltransferase activity, transferring groups other than amino-acyl groups"/>
    <property type="evidence" value="ECO:0007669"/>
    <property type="project" value="InterPro"/>
</dbReference>
<dbReference type="InterPro" id="IPR016181">
    <property type="entry name" value="Acyl_CoA_acyltransferase"/>
</dbReference>
<dbReference type="AlphaFoldDB" id="A0A099K7M2"/>
<dbReference type="CDD" id="cd04301">
    <property type="entry name" value="NAT_SF"/>
    <property type="match status" value="1"/>
</dbReference>
<protein>
    <recommendedName>
        <fullName evidence="1">N-acetyltransferase domain-containing protein</fullName>
    </recommendedName>
</protein>
<dbReference type="OrthoDB" id="583082at2"/>
<dbReference type="RefSeq" id="WP_033095971.1">
    <property type="nucleotide sequence ID" value="NZ_JQED01000056.1"/>
</dbReference>
<dbReference type="InterPro" id="IPR000182">
    <property type="entry name" value="GNAT_dom"/>
</dbReference>
<organism evidence="2 3">
    <name type="scientific">Colwellia psychrerythraea</name>
    <name type="common">Vibrio psychroerythus</name>
    <dbReference type="NCBI Taxonomy" id="28229"/>
    <lineage>
        <taxon>Bacteria</taxon>
        <taxon>Pseudomonadati</taxon>
        <taxon>Pseudomonadota</taxon>
        <taxon>Gammaproteobacteria</taxon>
        <taxon>Alteromonadales</taxon>
        <taxon>Colwelliaceae</taxon>
        <taxon>Colwellia</taxon>
    </lineage>
</organism>